<keyword evidence="8" id="KW-1185">Reference proteome</keyword>
<organism evidence="7 8">
    <name type="scientific">Pseudobythopirellula maris</name>
    <dbReference type="NCBI Taxonomy" id="2527991"/>
    <lineage>
        <taxon>Bacteria</taxon>
        <taxon>Pseudomonadati</taxon>
        <taxon>Planctomycetota</taxon>
        <taxon>Planctomycetia</taxon>
        <taxon>Pirellulales</taxon>
        <taxon>Lacipirellulaceae</taxon>
        <taxon>Pseudobythopirellula</taxon>
    </lineage>
</organism>
<evidence type="ECO:0000256" key="3">
    <source>
        <dbReference type="ARBA" id="ARBA00022989"/>
    </source>
</evidence>
<dbReference type="InterPro" id="IPR051328">
    <property type="entry name" value="T7SS_ABC-Transporter"/>
</dbReference>
<dbReference type="PANTHER" id="PTHR43077">
    <property type="entry name" value="TRANSPORT PERMEASE YVFS-RELATED"/>
    <property type="match status" value="1"/>
</dbReference>
<dbReference type="PIRSF" id="PIRSF006648">
    <property type="entry name" value="DrrB"/>
    <property type="match status" value="1"/>
</dbReference>
<evidence type="ECO:0000256" key="5">
    <source>
        <dbReference type="RuleBase" id="RU361157"/>
    </source>
</evidence>
<dbReference type="RefSeq" id="WP_146401276.1">
    <property type="nucleotide sequence ID" value="NZ_SJPQ01000003.1"/>
</dbReference>
<comment type="subcellular location">
    <subcellularLocation>
        <location evidence="5">Cell membrane</location>
        <topology evidence="5">Multi-pass membrane protein</topology>
    </subcellularLocation>
    <subcellularLocation>
        <location evidence="1">Membrane</location>
        <topology evidence="1">Multi-pass membrane protein</topology>
    </subcellularLocation>
</comment>
<feature type="transmembrane region" description="Helical" evidence="5">
    <location>
        <begin position="98"/>
        <end position="123"/>
    </location>
</feature>
<sequence length="264" mass="28783">MTNTVPALPVVVALAERELVRFFRQRNRVIGGLVQPVLFWLLFSEGFRQRDLGYAHFFPGTLAMILLFTAIFATISIIEDRNEGFLQGVLVAPTPRWAMVLGKLLGGSAIAMIQALLFLALGWARVPEITPTVPYALLAVVMMTLVSIALTGLGFLIAWRMDSTQGFHAIMSVFLLPMWLLSGALFPQGADGLLGWVVAVNPLTYGVTGLRRYLEIGDAVTSPSAAVEGLPPLWLCWLVTGVFAAVMLAACTWIAGTRTRSDYK</sequence>
<keyword evidence="5" id="KW-1003">Cell membrane</keyword>
<proteinExistence type="inferred from homology"/>
<evidence type="ECO:0000313" key="7">
    <source>
        <dbReference type="EMBL" id="TWT87277.1"/>
    </source>
</evidence>
<evidence type="ECO:0000256" key="2">
    <source>
        <dbReference type="ARBA" id="ARBA00022692"/>
    </source>
</evidence>
<evidence type="ECO:0000313" key="8">
    <source>
        <dbReference type="Proteomes" id="UP000315440"/>
    </source>
</evidence>
<dbReference type="InterPro" id="IPR000412">
    <property type="entry name" value="ABC_2_transport"/>
</dbReference>
<dbReference type="GO" id="GO:0043190">
    <property type="term" value="C:ATP-binding cassette (ABC) transporter complex"/>
    <property type="evidence" value="ECO:0007669"/>
    <property type="project" value="InterPro"/>
</dbReference>
<evidence type="ECO:0000259" key="6">
    <source>
        <dbReference type="PROSITE" id="PS51012"/>
    </source>
</evidence>
<dbReference type="AlphaFoldDB" id="A0A5C5ZJQ9"/>
<dbReference type="InterPro" id="IPR013525">
    <property type="entry name" value="ABC2_TM"/>
</dbReference>
<dbReference type="PROSITE" id="PS51012">
    <property type="entry name" value="ABC_TM2"/>
    <property type="match status" value="1"/>
</dbReference>
<dbReference type="Proteomes" id="UP000315440">
    <property type="component" value="Unassembled WGS sequence"/>
</dbReference>
<evidence type="ECO:0000256" key="1">
    <source>
        <dbReference type="ARBA" id="ARBA00004141"/>
    </source>
</evidence>
<feature type="transmembrane region" description="Helical" evidence="5">
    <location>
        <begin position="135"/>
        <end position="159"/>
    </location>
</feature>
<dbReference type="EMBL" id="SJPQ01000003">
    <property type="protein sequence ID" value="TWT87277.1"/>
    <property type="molecule type" value="Genomic_DNA"/>
</dbReference>
<gene>
    <name evidence="7" type="primary">ybhR</name>
    <name evidence="7" type="ORF">Mal64_28150</name>
</gene>
<keyword evidence="2 5" id="KW-0812">Transmembrane</keyword>
<accession>A0A5C5ZJQ9</accession>
<feature type="transmembrane region" description="Helical" evidence="5">
    <location>
        <begin position="165"/>
        <end position="186"/>
    </location>
</feature>
<name>A0A5C5ZJQ9_9BACT</name>
<feature type="transmembrane region" description="Helical" evidence="5">
    <location>
        <begin position="234"/>
        <end position="255"/>
    </location>
</feature>
<protein>
    <recommendedName>
        <fullName evidence="5">Transport permease protein</fullName>
    </recommendedName>
</protein>
<evidence type="ECO:0000256" key="4">
    <source>
        <dbReference type="ARBA" id="ARBA00023136"/>
    </source>
</evidence>
<feature type="transmembrane region" description="Helical" evidence="5">
    <location>
        <begin position="54"/>
        <end position="78"/>
    </location>
</feature>
<comment type="caution">
    <text evidence="7">The sequence shown here is derived from an EMBL/GenBank/DDBJ whole genome shotgun (WGS) entry which is preliminary data.</text>
</comment>
<comment type="similarity">
    <text evidence="5">Belongs to the ABC-2 integral membrane protein family.</text>
</comment>
<dbReference type="PANTHER" id="PTHR43077:SF10">
    <property type="entry name" value="TRANSPORT PERMEASE PROTEIN"/>
    <property type="match status" value="1"/>
</dbReference>
<dbReference type="GO" id="GO:0140359">
    <property type="term" value="F:ABC-type transporter activity"/>
    <property type="evidence" value="ECO:0007669"/>
    <property type="project" value="InterPro"/>
</dbReference>
<dbReference type="InterPro" id="IPR047817">
    <property type="entry name" value="ABC2_TM_bact-type"/>
</dbReference>
<keyword evidence="3 5" id="KW-1133">Transmembrane helix</keyword>
<dbReference type="OrthoDB" id="9788252at2"/>
<keyword evidence="4 5" id="KW-0472">Membrane</keyword>
<keyword evidence="5" id="KW-0813">Transport</keyword>
<feature type="transmembrane region" description="Helical" evidence="5">
    <location>
        <begin position="29"/>
        <end position="47"/>
    </location>
</feature>
<feature type="domain" description="ABC transmembrane type-2" evidence="6">
    <location>
        <begin position="23"/>
        <end position="258"/>
    </location>
</feature>
<dbReference type="Pfam" id="PF01061">
    <property type="entry name" value="ABC2_membrane"/>
    <property type="match status" value="1"/>
</dbReference>
<reference evidence="7 8" key="1">
    <citation type="submission" date="2019-02" db="EMBL/GenBank/DDBJ databases">
        <title>Deep-cultivation of Planctomycetes and their phenomic and genomic characterization uncovers novel biology.</title>
        <authorList>
            <person name="Wiegand S."/>
            <person name="Jogler M."/>
            <person name="Boedeker C."/>
            <person name="Pinto D."/>
            <person name="Vollmers J."/>
            <person name="Rivas-Marin E."/>
            <person name="Kohn T."/>
            <person name="Peeters S.H."/>
            <person name="Heuer A."/>
            <person name="Rast P."/>
            <person name="Oberbeckmann S."/>
            <person name="Bunk B."/>
            <person name="Jeske O."/>
            <person name="Meyerdierks A."/>
            <person name="Storesund J.E."/>
            <person name="Kallscheuer N."/>
            <person name="Luecker S."/>
            <person name="Lage O.M."/>
            <person name="Pohl T."/>
            <person name="Merkel B.J."/>
            <person name="Hornburger P."/>
            <person name="Mueller R.-W."/>
            <person name="Bruemmer F."/>
            <person name="Labrenz M."/>
            <person name="Spormann A.M."/>
            <person name="Op Den Camp H."/>
            <person name="Overmann J."/>
            <person name="Amann R."/>
            <person name="Jetten M.S.M."/>
            <person name="Mascher T."/>
            <person name="Medema M.H."/>
            <person name="Devos D.P."/>
            <person name="Kaster A.-K."/>
            <person name="Ovreas L."/>
            <person name="Rohde M."/>
            <person name="Galperin M.Y."/>
            <person name="Jogler C."/>
        </authorList>
    </citation>
    <scope>NUCLEOTIDE SEQUENCE [LARGE SCALE GENOMIC DNA]</scope>
    <source>
        <strain evidence="7 8">Mal64</strain>
    </source>
</reference>